<name>M2TDB5_COCH5</name>
<evidence type="ECO:0000313" key="2">
    <source>
        <dbReference type="Proteomes" id="UP000016936"/>
    </source>
</evidence>
<protein>
    <submittedName>
        <fullName evidence="1">Uncharacterized protein</fullName>
    </submittedName>
</protein>
<organism evidence="1 2">
    <name type="scientific">Cochliobolus heterostrophus (strain C5 / ATCC 48332 / race O)</name>
    <name type="common">Southern corn leaf blight fungus</name>
    <name type="synonym">Bipolaris maydis</name>
    <dbReference type="NCBI Taxonomy" id="701091"/>
    <lineage>
        <taxon>Eukaryota</taxon>
        <taxon>Fungi</taxon>
        <taxon>Dikarya</taxon>
        <taxon>Ascomycota</taxon>
        <taxon>Pezizomycotina</taxon>
        <taxon>Dothideomycetes</taxon>
        <taxon>Pleosporomycetidae</taxon>
        <taxon>Pleosporales</taxon>
        <taxon>Pleosporineae</taxon>
        <taxon>Pleosporaceae</taxon>
        <taxon>Bipolaris</taxon>
    </lineage>
</organism>
<dbReference type="AlphaFoldDB" id="M2TDB5"/>
<dbReference type="HOGENOM" id="CLU_2108616_0_0_1"/>
<proteinExistence type="predicted"/>
<accession>M2TDB5</accession>
<gene>
    <name evidence="1" type="ORF">COCHEDRAFT_1019224</name>
</gene>
<keyword evidence="2" id="KW-1185">Reference proteome</keyword>
<dbReference type="Proteomes" id="UP000016936">
    <property type="component" value="Unassembled WGS sequence"/>
</dbReference>
<sequence length="136" mass="14734">MCMEEWEWVGREEALLSRLKSPTISCFSIPSAASCILPAVRPQYVTSPSHCDATLHASPATRSPVHRLTNGYELQSTALSAQQRAAINISHSRAILFMTPAIGTLLLVELAMALKRSIAPCGTLVQLLSSHHALDL</sequence>
<reference evidence="1 2" key="1">
    <citation type="journal article" date="2012" name="PLoS Pathog.">
        <title>Diverse lifestyles and strategies of plant pathogenesis encoded in the genomes of eighteen Dothideomycetes fungi.</title>
        <authorList>
            <person name="Ohm R.A."/>
            <person name="Feau N."/>
            <person name="Henrissat B."/>
            <person name="Schoch C.L."/>
            <person name="Horwitz B.A."/>
            <person name="Barry K.W."/>
            <person name="Condon B.J."/>
            <person name="Copeland A.C."/>
            <person name="Dhillon B."/>
            <person name="Glaser F."/>
            <person name="Hesse C.N."/>
            <person name="Kosti I."/>
            <person name="LaButti K."/>
            <person name="Lindquist E.A."/>
            <person name="Lucas S."/>
            <person name="Salamov A.A."/>
            <person name="Bradshaw R.E."/>
            <person name="Ciuffetti L."/>
            <person name="Hamelin R.C."/>
            <person name="Kema G.H.J."/>
            <person name="Lawrence C."/>
            <person name="Scott J.A."/>
            <person name="Spatafora J.W."/>
            <person name="Turgeon B.G."/>
            <person name="de Wit P.J.G.M."/>
            <person name="Zhong S."/>
            <person name="Goodwin S.B."/>
            <person name="Grigoriev I.V."/>
        </authorList>
    </citation>
    <scope>NUCLEOTIDE SEQUENCE [LARGE SCALE GENOMIC DNA]</scope>
    <source>
        <strain evidence="2">C5 / ATCC 48332 / race O</strain>
    </source>
</reference>
<reference evidence="2" key="2">
    <citation type="journal article" date="2013" name="PLoS Genet.">
        <title>Comparative genome structure, secondary metabolite, and effector coding capacity across Cochliobolus pathogens.</title>
        <authorList>
            <person name="Condon B.J."/>
            <person name="Leng Y."/>
            <person name="Wu D."/>
            <person name="Bushley K.E."/>
            <person name="Ohm R.A."/>
            <person name="Otillar R."/>
            <person name="Martin J."/>
            <person name="Schackwitz W."/>
            <person name="Grimwood J."/>
            <person name="MohdZainudin N."/>
            <person name="Xue C."/>
            <person name="Wang R."/>
            <person name="Manning V.A."/>
            <person name="Dhillon B."/>
            <person name="Tu Z.J."/>
            <person name="Steffenson B.J."/>
            <person name="Salamov A."/>
            <person name="Sun H."/>
            <person name="Lowry S."/>
            <person name="LaButti K."/>
            <person name="Han J."/>
            <person name="Copeland A."/>
            <person name="Lindquist E."/>
            <person name="Barry K."/>
            <person name="Schmutz J."/>
            <person name="Baker S.E."/>
            <person name="Ciuffetti L.M."/>
            <person name="Grigoriev I.V."/>
            <person name="Zhong S."/>
            <person name="Turgeon B.G."/>
        </authorList>
    </citation>
    <scope>NUCLEOTIDE SEQUENCE [LARGE SCALE GENOMIC DNA]</scope>
    <source>
        <strain evidence="2">C5 / ATCC 48332 / race O</strain>
    </source>
</reference>
<evidence type="ECO:0000313" key="1">
    <source>
        <dbReference type="EMBL" id="EMD95465.1"/>
    </source>
</evidence>
<dbReference type="EMBL" id="KB445570">
    <property type="protein sequence ID" value="EMD95465.1"/>
    <property type="molecule type" value="Genomic_DNA"/>
</dbReference>